<gene>
    <name evidence="1" type="ORF">H8K52_19865</name>
</gene>
<protein>
    <submittedName>
        <fullName evidence="1">DUF937 domain-containing protein</fullName>
    </submittedName>
</protein>
<accession>A0ABR6XAB0</accession>
<comment type="caution">
    <text evidence="1">The sequence shown here is derived from an EMBL/GenBank/DDBJ whole genome shotgun (WGS) entry which is preliminary data.</text>
</comment>
<evidence type="ECO:0000313" key="2">
    <source>
        <dbReference type="Proteomes" id="UP000648257"/>
    </source>
</evidence>
<name>A0ABR6XAB0_9BURK</name>
<evidence type="ECO:0000313" key="1">
    <source>
        <dbReference type="EMBL" id="MBC3809603.1"/>
    </source>
</evidence>
<dbReference type="InterPro" id="IPR027405">
    <property type="entry name" value="YidB-like"/>
</dbReference>
<dbReference type="InterPro" id="IPR045372">
    <property type="entry name" value="YidB"/>
</dbReference>
<dbReference type="Pfam" id="PF20159">
    <property type="entry name" value="YidB"/>
    <property type="match status" value="1"/>
</dbReference>
<dbReference type="RefSeq" id="WP_186924660.1">
    <property type="nucleotide sequence ID" value="NZ_JACOFW010000041.1"/>
</dbReference>
<dbReference type="Gene3D" id="1.10.10.690">
    <property type="entry name" value="YidB-like"/>
    <property type="match status" value="1"/>
</dbReference>
<dbReference type="SUPFAM" id="SSF140804">
    <property type="entry name" value="YidB-like"/>
    <property type="match status" value="1"/>
</dbReference>
<dbReference type="EMBL" id="JACOFW010000041">
    <property type="protein sequence ID" value="MBC3809603.1"/>
    <property type="molecule type" value="Genomic_DNA"/>
</dbReference>
<organism evidence="1 2">
    <name type="scientific">Undibacterium seohonense</name>
    <dbReference type="NCBI Taxonomy" id="1344950"/>
    <lineage>
        <taxon>Bacteria</taxon>
        <taxon>Pseudomonadati</taxon>
        <taxon>Pseudomonadota</taxon>
        <taxon>Betaproteobacteria</taxon>
        <taxon>Burkholderiales</taxon>
        <taxon>Oxalobacteraceae</taxon>
        <taxon>Undibacterium</taxon>
    </lineage>
</organism>
<sequence length="141" mass="14209">MGLLDAALGMLGNAQQTSNGSQNNLIQAALGLLNQSQNGGGLQNLIGAFQNAGLGEVIASWVGTGQNLPISADQIQQALGGGQLSQLANASGLSHSDTAGGLAAILPNLIDQMTPNGQVSDADNIDPSALLQQFSSLFGQR</sequence>
<proteinExistence type="predicted"/>
<dbReference type="Proteomes" id="UP000648257">
    <property type="component" value="Unassembled WGS sequence"/>
</dbReference>
<keyword evidence="2" id="KW-1185">Reference proteome</keyword>
<reference evidence="1 2" key="1">
    <citation type="submission" date="2020-08" db="EMBL/GenBank/DDBJ databases">
        <title>Novel species isolated from subtropical streams in China.</title>
        <authorList>
            <person name="Lu H."/>
        </authorList>
    </citation>
    <scope>NUCLEOTIDE SEQUENCE [LARGE SCALE GENOMIC DNA]</scope>
    <source>
        <strain evidence="1 2">KACC 16656</strain>
    </source>
</reference>